<dbReference type="EMBL" id="GG662666">
    <property type="protein sequence ID" value="EAR97313.2"/>
    <property type="molecule type" value="Genomic_DNA"/>
</dbReference>
<dbReference type="HOGENOM" id="CLU_678802_0_0_1"/>
<keyword evidence="2" id="KW-1185">Reference proteome</keyword>
<organism evidence="1 2">
    <name type="scientific">Tetrahymena thermophila (strain SB210)</name>
    <dbReference type="NCBI Taxonomy" id="312017"/>
    <lineage>
        <taxon>Eukaryota</taxon>
        <taxon>Sar</taxon>
        <taxon>Alveolata</taxon>
        <taxon>Ciliophora</taxon>
        <taxon>Intramacronucleata</taxon>
        <taxon>Oligohymenophorea</taxon>
        <taxon>Hymenostomatida</taxon>
        <taxon>Tetrahymenina</taxon>
        <taxon>Tetrahymenidae</taxon>
        <taxon>Tetrahymena</taxon>
    </lineage>
</organism>
<dbReference type="Proteomes" id="UP000009168">
    <property type="component" value="Unassembled WGS sequence"/>
</dbReference>
<reference evidence="2" key="1">
    <citation type="journal article" date="2006" name="PLoS Biol.">
        <title>Macronuclear genome sequence of the ciliate Tetrahymena thermophila, a model eukaryote.</title>
        <authorList>
            <person name="Eisen J.A."/>
            <person name="Coyne R.S."/>
            <person name="Wu M."/>
            <person name="Wu D."/>
            <person name="Thiagarajan M."/>
            <person name="Wortman J.R."/>
            <person name="Badger J.H."/>
            <person name="Ren Q."/>
            <person name="Amedeo P."/>
            <person name="Jones K.M."/>
            <person name="Tallon L.J."/>
            <person name="Delcher A.L."/>
            <person name="Salzberg S.L."/>
            <person name="Silva J.C."/>
            <person name="Haas B.J."/>
            <person name="Majoros W.H."/>
            <person name="Farzad M."/>
            <person name="Carlton J.M."/>
            <person name="Smith R.K. Jr."/>
            <person name="Garg J."/>
            <person name="Pearlman R.E."/>
            <person name="Karrer K.M."/>
            <person name="Sun L."/>
            <person name="Manning G."/>
            <person name="Elde N.C."/>
            <person name="Turkewitz A.P."/>
            <person name="Asai D.J."/>
            <person name="Wilkes D.E."/>
            <person name="Wang Y."/>
            <person name="Cai H."/>
            <person name="Collins K."/>
            <person name="Stewart B.A."/>
            <person name="Lee S.R."/>
            <person name="Wilamowska K."/>
            <person name="Weinberg Z."/>
            <person name="Ruzzo W.L."/>
            <person name="Wloga D."/>
            <person name="Gaertig J."/>
            <person name="Frankel J."/>
            <person name="Tsao C.-C."/>
            <person name="Gorovsky M.A."/>
            <person name="Keeling P.J."/>
            <person name="Waller R.F."/>
            <person name="Patron N.J."/>
            <person name="Cherry J.M."/>
            <person name="Stover N.A."/>
            <person name="Krieger C.J."/>
            <person name="del Toro C."/>
            <person name="Ryder H.F."/>
            <person name="Williamson S.C."/>
            <person name="Barbeau R.A."/>
            <person name="Hamilton E.P."/>
            <person name="Orias E."/>
        </authorList>
    </citation>
    <scope>NUCLEOTIDE SEQUENCE [LARGE SCALE GENOMIC DNA]</scope>
    <source>
        <strain evidence="2">SB210</strain>
    </source>
</reference>
<dbReference type="InterPro" id="IPR032675">
    <property type="entry name" value="LRR_dom_sf"/>
</dbReference>
<name>I7MJY5_TETTS</name>
<evidence type="ECO:0000313" key="1">
    <source>
        <dbReference type="EMBL" id="EAR97313.2"/>
    </source>
</evidence>
<dbReference type="Gene3D" id="3.80.10.10">
    <property type="entry name" value="Ribonuclease Inhibitor"/>
    <property type="match status" value="1"/>
</dbReference>
<dbReference type="GeneID" id="7846761"/>
<accession>I7MJY5</accession>
<dbReference type="KEGG" id="tet:TTHERM_00335920"/>
<dbReference type="InParanoid" id="I7MJY5"/>
<evidence type="ECO:0008006" key="3">
    <source>
        <dbReference type="Google" id="ProtNLM"/>
    </source>
</evidence>
<evidence type="ECO:0000313" key="2">
    <source>
        <dbReference type="Proteomes" id="UP000009168"/>
    </source>
</evidence>
<proteinExistence type="predicted"/>
<gene>
    <name evidence="1" type="ORF">TTHERM_00335920</name>
</gene>
<protein>
    <recommendedName>
        <fullName evidence="3">Kinase domain protein</fullName>
    </recommendedName>
</protein>
<dbReference type="AlphaFoldDB" id="I7MJY5"/>
<dbReference type="SUPFAM" id="SSF52047">
    <property type="entry name" value="RNI-like"/>
    <property type="match status" value="1"/>
</dbReference>
<dbReference type="RefSeq" id="XP_001017558.2">
    <property type="nucleotide sequence ID" value="XM_001017558.3"/>
</dbReference>
<sequence length="406" mass="48032">MKSENKNSECLLEIENVQQIPQLSPKELFNNQYKEIRVQMQNLTCTNIQESGFYQITNFLKKISPNKLEVLLINLECSEGLAEKLRYTFEEIFELRKALSPLMKKLKVFQLNLNNWGYQNLGLMPDSCFPRFFTDIYQQMEMMEELTINLKSIDHNNSTTKITLFSIIENIKFDKLRKLSIDIEHPINIFAQNRFQPSQFEAMFQKIVEKGKSLQSLKLNVNRFNLSMRSFQILIEGLKNFENLEEIGLYLLQKNEIENEEIIESYTELIKIIFNLPKIKFIELQHGLHSIEQINIQFIQNLTNLLDQKTLSMKIVSFKLKIASANYSQSDIYLKFLIKYGRIFGRGHEEFPFVMRMGDKQHSIFQKAYYFGVASRIQTICMINQIQKYLSKFRSDIIYDIHDKCF</sequence>